<comment type="caution">
    <text evidence="11">The sequence shown here is derived from an EMBL/GenBank/DDBJ whole genome shotgun (WGS) entry which is preliminary data.</text>
</comment>
<sequence>MIHFKKINQKLTVAFLSMALIPLFIFAFLSINTASNSIKSMAFNQLESMRSVKKAQLNNYLDALKASLLVIKNDPYLIEGFTKFDAAFSGAKIQDDGWKSAETKYDSRLKQINQINGWYDLFLINNNGDIIYTAAKESDLGMNIPNSNLANTSIGVGFQLAKTSNSDTTVISDFKPYPPSNNEPAAFIMLKLDSQMGYIALQFPLDKVNKIMQQRDGMGETGETYLVGHDKLMRSDSYLDPKGHSVIASFAGNVKENGVDTKAVSEAFMGKTNSEIIIDYNGNPVLSAYTTIDVGDFKWAMIAEIDEAEAFETSGTLIQLSIITMLIVTGLVYVISLLISKNISAPIVQVAQDVHRIAAGDLTVQVKIDQHNELGMLQRSMSEMIIKLRDMIEHIGKSSEQQATASEELSAITEVTNKNVIRQHKATDQVAAAIAEMSASVDEVTNNTNEASGAANESKTLVDKGSLAVQRTIDGIIDLSSVMKLSQALITDVQDGTTNIANILVVIKGIADQTNLLALNAAIEAARAGEQGRGFAVVADEVRTLSQNTQKSTIEIENMIQALESKVSAATESMNKGADQAESIVEKTHEVTEVLAKIQETVSMISDMNIQISTATQQQSTVAREISQQASNISLISMETGESAKEINTASNELANLAVDLSEQVKAFKLN</sequence>
<evidence type="ECO:0000256" key="5">
    <source>
        <dbReference type="ARBA" id="ARBA00023224"/>
    </source>
</evidence>
<evidence type="ECO:0000256" key="1">
    <source>
        <dbReference type="ARBA" id="ARBA00004141"/>
    </source>
</evidence>
<comment type="similarity">
    <text evidence="6">Belongs to the methyl-accepting chemotaxis (MCP) protein family.</text>
</comment>
<dbReference type="Proteomes" id="UP000006327">
    <property type="component" value="Unassembled WGS sequence"/>
</dbReference>
<keyword evidence="4 8" id="KW-0472">Membrane</keyword>
<dbReference type="CDD" id="cd06225">
    <property type="entry name" value="HAMP"/>
    <property type="match status" value="1"/>
</dbReference>
<dbReference type="eggNOG" id="COG0840">
    <property type="taxonomic scope" value="Bacteria"/>
</dbReference>
<dbReference type="PANTHER" id="PTHR32089:SF119">
    <property type="entry name" value="METHYL-ACCEPTING CHEMOTAXIS PROTEIN CTPL"/>
    <property type="match status" value="1"/>
</dbReference>
<evidence type="ECO:0000256" key="4">
    <source>
        <dbReference type="ARBA" id="ARBA00023136"/>
    </source>
</evidence>
<dbReference type="PANTHER" id="PTHR32089">
    <property type="entry name" value="METHYL-ACCEPTING CHEMOTAXIS PROTEIN MCPB"/>
    <property type="match status" value="1"/>
</dbReference>
<reference evidence="11 12" key="1">
    <citation type="journal article" date="2017" name="Antonie Van Leeuwenhoek">
        <title>Rhizobium rhizosphaerae sp. nov., a novel species isolated from rice rhizosphere.</title>
        <authorList>
            <person name="Zhao J.J."/>
            <person name="Zhang J."/>
            <person name="Zhang R.J."/>
            <person name="Zhang C.W."/>
            <person name="Yin H.Q."/>
            <person name="Zhang X.X."/>
        </authorList>
    </citation>
    <scope>NUCLEOTIDE SEQUENCE [LARGE SCALE GENOMIC DNA]</scope>
    <source>
        <strain evidence="11 12">BSs20135</strain>
    </source>
</reference>
<dbReference type="PROSITE" id="PS50885">
    <property type="entry name" value="HAMP"/>
    <property type="match status" value="1"/>
</dbReference>
<evidence type="ECO:0000313" key="12">
    <source>
        <dbReference type="Proteomes" id="UP000006327"/>
    </source>
</evidence>
<gene>
    <name evidence="11" type="primary">mcp</name>
    <name evidence="11" type="ORF">GARC_0930</name>
</gene>
<keyword evidence="5 7" id="KW-0807">Transducer</keyword>
<dbReference type="SUPFAM" id="SSF58104">
    <property type="entry name" value="Methyl-accepting chemotaxis protein (MCP) signaling domain"/>
    <property type="match status" value="1"/>
</dbReference>
<dbReference type="Pfam" id="PF00672">
    <property type="entry name" value="HAMP"/>
    <property type="match status" value="1"/>
</dbReference>
<dbReference type="PROSITE" id="PS50111">
    <property type="entry name" value="CHEMOTAXIS_TRANSDUC_2"/>
    <property type="match status" value="1"/>
</dbReference>
<dbReference type="GO" id="GO:0006935">
    <property type="term" value="P:chemotaxis"/>
    <property type="evidence" value="ECO:0007669"/>
    <property type="project" value="UniProtKB-ARBA"/>
</dbReference>
<dbReference type="STRING" id="493475.GARC_0930"/>
<feature type="domain" description="Methyl-accepting transducer" evidence="9">
    <location>
        <begin position="398"/>
        <end position="634"/>
    </location>
</feature>
<keyword evidence="12" id="KW-1185">Reference proteome</keyword>
<evidence type="ECO:0000256" key="3">
    <source>
        <dbReference type="ARBA" id="ARBA00022989"/>
    </source>
</evidence>
<dbReference type="FunFam" id="1.10.287.950:FF:000001">
    <property type="entry name" value="Methyl-accepting chemotaxis sensory transducer"/>
    <property type="match status" value="1"/>
</dbReference>
<evidence type="ECO:0000256" key="8">
    <source>
        <dbReference type="SAM" id="Phobius"/>
    </source>
</evidence>
<comment type="subcellular location">
    <subcellularLocation>
        <location evidence="1">Membrane</location>
        <topology evidence="1">Multi-pass membrane protein</topology>
    </subcellularLocation>
</comment>
<dbReference type="SMART" id="SM00283">
    <property type="entry name" value="MA"/>
    <property type="match status" value="1"/>
</dbReference>
<feature type="domain" description="HAMP" evidence="10">
    <location>
        <begin position="341"/>
        <end position="393"/>
    </location>
</feature>
<evidence type="ECO:0000259" key="9">
    <source>
        <dbReference type="PROSITE" id="PS50111"/>
    </source>
</evidence>
<proteinExistence type="inferred from homology"/>
<dbReference type="InterPro" id="IPR003660">
    <property type="entry name" value="HAMP_dom"/>
</dbReference>
<dbReference type="RefSeq" id="WP_007617199.1">
    <property type="nucleotide sequence ID" value="NZ_BAEO01000012.1"/>
</dbReference>
<dbReference type="Gene3D" id="3.30.450.20">
    <property type="entry name" value="PAS domain"/>
    <property type="match status" value="1"/>
</dbReference>
<dbReference type="SMART" id="SM00304">
    <property type="entry name" value="HAMP"/>
    <property type="match status" value="1"/>
</dbReference>
<evidence type="ECO:0000256" key="7">
    <source>
        <dbReference type="PROSITE-ProRule" id="PRU00284"/>
    </source>
</evidence>
<dbReference type="GO" id="GO:0016020">
    <property type="term" value="C:membrane"/>
    <property type="evidence" value="ECO:0007669"/>
    <property type="project" value="UniProtKB-SubCell"/>
</dbReference>
<dbReference type="AlphaFoldDB" id="K6Y1W4"/>
<organism evidence="11 12">
    <name type="scientific">Paraglaciecola arctica BSs20135</name>
    <dbReference type="NCBI Taxonomy" id="493475"/>
    <lineage>
        <taxon>Bacteria</taxon>
        <taxon>Pseudomonadati</taxon>
        <taxon>Pseudomonadota</taxon>
        <taxon>Gammaproteobacteria</taxon>
        <taxon>Alteromonadales</taxon>
        <taxon>Alteromonadaceae</taxon>
        <taxon>Paraglaciecola</taxon>
    </lineage>
</organism>
<dbReference type="CDD" id="cd11386">
    <property type="entry name" value="MCP_signal"/>
    <property type="match status" value="1"/>
</dbReference>
<evidence type="ECO:0000256" key="6">
    <source>
        <dbReference type="ARBA" id="ARBA00029447"/>
    </source>
</evidence>
<protein>
    <submittedName>
        <fullName evidence="11">Methyl-accepting chemotaxis protein</fullName>
    </submittedName>
</protein>
<dbReference type="GO" id="GO:0007165">
    <property type="term" value="P:signal transduction"/>
    <property type="evidence" value="ECO:0007669"/>
    <property type="project" value="UniProtKB-KW"/>
</dbReference>
<dbReference type="EMBL" id="BAEO01000012">
    <property type="protein sequence ID" value="GAC17911.1"/>
    <property type="molecule type" value="Genomic_DNA"/>
</dbReference>
<evidence type="ECO:0000259" key="10">
    <source>
        <dbReference type="PROSITE" id="PS50885"/>
    </source>
</evidence>
<dbReference type="InterPro" id="IPR004089">
    <property type="entry name" value="MCPsignal_dom"/>
</dbReference>
<evidence type="ECO:0000256" key="2">
    <source>
        <dbReference type="ARBA" id="ARBA00022692"/>
    </source>
</evidence>
<evidence type="ECO:0000313" key="11">
    <source>
        <dbReference type="EMBL" id="GAC17911.1"/>
    </source>
</evidence>
<dbReference type="Pfam" id="PF00015">
    <property type="entry name" value="MCPsignal"/>
    <property type="match status" value="1"/>
</dbReference>
<name>K6Y1W4_9ALTE</name>
<keyword evidence="3 8" id="KW-1133">Transmembrane helix</keyword>
<accession>K6Y1W4</accession>
<keyword evidence="2 8" id="KW-0812">Transmembrane</keyword>
<dbReference type="Gene3D" id="1.10.287.950">
    <property type="entry name" value="Methyl-accepting chemotaxis protein"/>
    <property type="match status" value="1"/>
</dbReference>
<dbReference type="OrthoDB" id="2489132at2"/>
<feature type="transmembrane region" description="Helical" evidence="8">
    <location>
        <begin position="12"/>
        <end position="31"/>
    </location>
</feature>